<feature type="region of interest" description="Disordered" evidence="1">
    <location>
        <begin position="215"/>
        <end position="251"/>
    </location>
</feature>
<dbReference type="CDD" id="cd00167">
    <property type="entry name" value="SANT"/>
    <property type="match status" value="2"/>
</dbReference>
<feature type="domain" description="Myb-like" evidence="2">
    <location>
        <begin position="100"/>
        <end position="155"/>
    </location>
</feature>
<feature type="region of interest" description="Disordered" evidence="1">
    <location>
        <begin position="56"/>
        <end position="83"/>
    </location>
</feature>
<proteinExistence type="predicted"/>
<dbReference type="Proteomes" id="UP000179807">
    <property type="component" value="Unassembled WGS sequence"/>
</dbReference>
<dbReference type="AlphaFoldDB" id="A0A1J4JKB9"/>
<dbReference type="GO" id="GO:0000978">
    <property type="term" value="F:RNA polymerase II cis-regulatory region sequence-specific DNA binding"/>
    <property type="evidence" value="ECO:0007669"/>
    <property type="project" value="TreeGrafter"/>
</dbReference>
<feature type="compositionally biased region" description="Polar residues" evidence="1">
    <location>
        <begin position="270"/>
        <end position="285"/>
    </location>
</feature>
<dbReference type="PANTHER" id="PTHR45614">
    <property type="entry name" value="MYB PROTEIN-RELATED"/>
    <property type="match status" value="1"/>
</dbReference>
<gene>
    <name evidence="4" type="ORF">TRFO_09148</name>
</gene>
<feature type="region of interest" description="Disordered" evidence="1">
    <location>
        <begin position="265"/>
        <end position="291"/>
    </location>
</feature>
<feature type="domain" description="HTH myb-type" evidence="3">
    <location>
        <begin position="100"/>
        <end position="159"/>
    </location>
</feature>
<accession>A0A1J4JKB9</accession>
<keyword evidence="5" id="KW-1185">Reference proteome</keyword>
<evidence type="ECO:0008006" key="6">
    <source>
        <dbReference type="Google" id="ProtNLM"/>
    </source>
</evidence>
<dbReference type="GO" id="GO:0000981">
    <property type="term" value="F:DNA-binding transcription factor activity, RNA polymerase II-specific"/>
    <property type="evidence" value="ECO:0007669"/>
    <property type="project" value="TreeGrafter"/>
</dbReference>
<dbReference type="PROSITE" id="PS51294">
    <property type="entry name" value="HTH_MYB"/>
    <property type="match status" value="1"/>
</dbReference>
<sequence>MDKNASTTINPIAGSFISKSRKSEISFEKFLQMQQMQNQLQQMNLSFGFQNVSPNLQTSGESNNSKLSGATLSNATKARKSSMTIPNVHNMMQMTSMMKKESKSRNRFTDEEDELLRSLVETENKKGDRVDWCYISSQMKSRTNRQCRERYMNYLSNKKLIKNSHRKWTPLEDDLLMKKYEELGPRWTVMTKYFEDRTNINIKNRYSCLTRLNSKQTTGSSKTHSNDSNYSDSTSDEYHSEEEAKSDSYSASYSDIDQENIFDDFLYGPESTSTNQSAAPPQSTPKKLPQQTIQQYQQATQNSVKNNEPTHTEQEIAHPIEGTDPFDLFDDRSWFNDSDSFYNNITYHF</sequence>
<dbReference type="InterPro" id="IPR050560">
    <property type="entry name" value="MYB_TF"/>
</dbReference>
<name>A0A1J4JKB9_9EUKA</name>
<feature type="domain" description="Myb-like" evidence="2">
    <location>
        <begin position="167"/>
        <end position="210"/>
    </location>
</feature>
<dbReference type="RefSeq" id="XP_068351124.1">
    <property type="nucleotide sequence ID" value="XM_068494703.1"/>
</dbReference>
<reference evidence="4" key="1">
    <citation type="submission" date="2016-10" db="EMBL/GenBank/DDBJ databases">
        <authorList>
            <person name="Benchimol M."/>
            <person name="Almeida L.G."/>
            <person name="Vasconcelos A.T."/>
            <person name="Perreira-Neves A."/>
            <person name="Rosa I.A."/>
            <person name="Tasca T."/>
            <person name="Bogo M.R."/>
            <person name="de Souza W."/>
        </authorList>
    </citation>
    <scope>NUCLEOTIDE SEQUENCE [LARGE SCALE GENOMIC DNA]</scope>
    <source>
        <strain evidence="4">K</strain>
    </source>
</reference>
<dbReference type="InterPro" id="IPR017930">
    <property type="entry name" value="Myb_dom"/>
</dbReference>
<organism evidence="4 5">
    <name type="scientific">Tritrichomonas foetus</name>
    <dbReference type="NCBI Taxonomy" id="1144522"/>
    <lineage>
        <taxon>Eukaryota</taxon>
        <taxon>Metamonada</taxon>
        <taxon>Parabasalia</taxon>
        <taxon>Tritrichomonadida</taxon>
        <taxon>Tritrichomonadidae</taxon>
        <taxon>Tritrichomonas</taxon>
    </lineage>
</organism>
<evidence type="ECO:0000313" key="5">
    <source>
        <dbReference type="Proteomes" id="UP000179807"/>
    </source>
</evidence>
<dbReference type="EMBL" id="MLAK01001082">
    <property type="protein sequence ID" value="OHS97987.1"/>
    <property type="molecule type" value="Genomic_DNA"/>
</dbReference>
<dbReference type="VEuPathDB" id="TrichDB:TRFO_09148"/>
<dbReference type="Pfam" id="PF00249">
    <property type="entry name" value="Myb_DNA-binding"/>
    <property type="match status" value="2"/>
</dbReference>
<dbReference type="GeneID" id="94829407"/>
<dbReference type="PANTHER" id="PTHR45614:SF253">
    <property type="entry name" value="CHROMOSOME UNDETERMINED SCAFFOLD_38, WHOLE GENOME SHOTGUN SEQUENCE"/>
    <property type="match status" value="1"/>
</dbReference>
<dbReference type="PROSITE" id="PS50090">
    <property type="entry name" value="MYB_LIKE"/>
    <property type="match status" value="2"/>
</dbReference>
<dbReference type="SMART" id="SM00717">
    <property type="entry name" value="SANT"/>
    <property type="match status" value="2"/>
</dbReference>
<dbReference type="InterPro" id="IPR001005">
    <property type="entry name" value="SANT/Myb"/>
</dbReference>
<evidence type="ECO:0000259" key="3">
    <source>
        <dbReference type="PROSITE" id="PS51294"/>
    </source>
</evidence>
<evidence type="ECO:0000259" key="2">
    <source>
        <dbReference type="PROSITE" id="PS50090"/>
    </source>
</evidence>
<protein>
    <recommendedName>
        <fullName evidence="6">Myb-like DNA-binding domain containing protein</fullName>
    </recommendedName>
</protein>
<feature type="compositionally biased region" description="Basic and acidic residues" evidence="1">
    <location>
        <begin position="236"/>
        <end position="246"/>
    </location>
</feature>
<dbReference type="InterPro" id="IPR009057">
    <property type="entry name" value="Homeodomain-like_sf"/>
</dbReference>
<dbReference type="GO" id="GO:0005634">
    <property type="term" value="C:nucleus"/>
    <property type="evidence" value="ECO:0007669"/>
    <property type="project" value="TreeGrafter"/>
</dbReference>
<evidence type="ECO:0000313" key="4">
    <source>
        <dbReference type="EMBL" id="OHS97987.1"/>
    </source>
</evidence>
<comment type="caution">
    <text evidence="4">The sequence shown here is derived from an EMBL/GenBank/DDBJ whole genome shotgun (WGS) entry which is preliminary data.</text>
</comment>
<evidence type="ECO:0000256" key="1">
    <source>
        <dbReference type="SAM" id="MobiDB-lite"/>
    </source>
</evidence>
<dbReference type="Gene3D" id="1.10.10.60">
    <property type="entry name" value="Homeodomain-like"/>
    <property type="match status" value="2"/>
</dbReference>
<dbReference type="SUPFAM" id="SSF46689">
    <property type="entry name" value="Homeodomain-like"/>
    <property type="match status" value="1"/>
</dbReference>